<proteinExistence type="predicted"/>
<evidence type="ECO:0000313" key="1">
    <source>
        <dbReference type="EMBL" id="MBZ4033930.1"/>
    </source>
</evidence>
<gene>
    <name evidence="1" type="ORF">K6T82_04080</name>
</gene>
<accession>A0A9X1H845</accession>
<reference evidence="1 2" key="1">
    <citation type="journal article" date="2023" name="Antonie Van Leeuwenhoek">
        <title>Flavobacterium potami sp. nov., a multi-metal resistance genes harbouring bacterium isolated from shallow river silt.</title>
        <authorList>
            <person name="Li S."/>
            <person name="Mao S."/>
            <person name="Mu W."/>
            <person name="Guo B."/>
            <person name="Li C."/>
            <person name="Zhu Q."/>
            <person name="Hou X."/>
            <person name="Zhao Y."/>
            <person name="Wei S."/>
            <person name="Liu H."/>
            <person name="Liu A."/>
        </authorList>
    </citation>
    <scope>NUCLEOTIDE SEQUENCE [LARGE SCALE GENOMIC DNA]</scope>
    <source>
        <strain evidence="1 2">17A</strain>
    </source>
</reference>
<dbReference type="RefSeq" id="WP_144219347.1">
    <property type="nucleotide sequence ID" value="NZ_JAINUY010000001.1"/>
</dbReference>
<sequence>MKKILILTILITLLMIPVKSMGQSAEIQQLILNIEKLSQFKKILSDMKKGYELLSGGYKTVKDMTEGNFSLHKTFLDALMQVSPAVKNYKRVAEIVEYQISIVKESRNGMNRFIKSGNFSGQEINYFEKVYGNLLNQSLRNLDELTMVITADKLRMSDDERLKAVDDIYEQMQDKLLFLRNFNTTSNVLALQRSKEKNDVYVSKSFQEFKE</sequence>
<evidence type="ECO:0000313" key="2">
    <source>
        <dbReference type="Proteomes" id="UP001139366"/>
    </source>
</evidence>
<dbReference type="EMBL" id="JAINUY010000001">
    <property type="protein sequence ID" value="MBZ4033930.1"/>
    <property type="molecule type" value="Genomic_DNA"/>
</dbReference>
<comment type="caution">
    <text evidence="1">The sequence shown here is derived from an EMBL/GenBank/DDBJ whole genome shotgun (WGS) entry which is preliminary data.</text>
</comment>
<organism evidence="1 2">
    <name type="scientific">Flavobacterium potami</name>
    <dbReference type="NCBI Taxonomy" id="2872310"/>
    <lineage>
        <taxon>Bacteria</taxon>
        <taxon>Pseudomonadati</taxon>
        <taxon>Bacteroidota</taxon>
        <taxon>Flavobacteriia</taxon>
        <taxon>Flavobacteriales</taxon>
        <taxon>Flavobacteriaceae</taxon>
        <taxon>Flavobacterium</taxon>
    </lineage>
</organism>
<dbReference type="Proteomes" id="UP001139366">
    <property type="component" value="Unassembled WGS sequence"/>
</dbReference>
<protein>
    <submittedName>
        <fullName evidence="1">TerB family tellurite resistance protein</fullName>
    </submittedName>
</protein>
<keyword evidence="2" id="KW-1185">Reference proteome</keyword>
<dbReference type="AlphaFoldDB" id="A0A9X1H845"/>
<name>A0A9X1H845_9FLAO</name>